<dbReference type="FunFam" id="3.40.30.10:FF:000001">
    <property type="entry name" value="Thioredoxin"/>
    <property type="match status" value="1"/>
</dbReference>
<evidence type="ECO:0000256" key="1">
    <source>
        <dbReference type="ARBA" id="ARBA00008987"/>
    </source>
</evidence>
<dbReference type="PANTHER" id="PTHR45663:SF11">
    <property type="entry name" value="GEO12009P1"/>
    <property type="match status" value="1"/>
</dbReference>
<dbReference type="Gene3D" id="3.40.30.10">
    <property type="entry name" value="Glutaredoxin"/>
    <property type="match status" value="1"/>
</dbReference>
<dbReference type="AlphaFoldDB" id="A0A381E2Z4"/>
<keyword evidence="3" id="KW-0249">Electron transport</keyword>
<reference evidence="11 12" key="1">
    <citation type="submission" date="2018-06" db="EMBL/GenBank/DDBJ databases">
        <authorList>
            <consortium name="Pathogen Informatics"/>
            <person name="Doyle S."/>
        </authorList>
    </citation>
    <scope>NUCLEOTIDE SEQUENCE [LARGE SCALE GENOMIC DNA]</scope>
    <source>
        <strain evidence="11 12">NCTC13294</strain>
    </source>
</reference>
<dbReference type="CDD" id="cd02947">
    <property type="entry name" value="TRX_family"/>
    <property type="match status" value="1"/>
</dbReference>
<evidence type="ECO:0000256" key="4">
    <source>
        <dbReference type="ARBA" id="ARBA00023157"/>
    </source>
</evidence>
<accession>A0A381E2Z4</accession>
<dbReference type="InterPro" id="IPR017937">
    <property type="entry name" value="Thioredoxin_CS"/>
</dbReference>
<keyword evidence="12" id="KW-1185">Reference proteome</keyword>
<evidence type="ECO:0000256" key="3">
    <source>
        <dbReference type="ARBA" id="ARBA00022982"/>
    </source>
</evidence>
<evidence type="ECO:0000256" key="5">
    <source>
        <dbReference type="ARBA" id="ARBA00023284"/>
    </source>
</evidence>
<dbReference type="SUPFAM" id="SSF52833">
    <property type="entry name" value="Thioredoxin-like"/>
    <property type="match status" value="1"/>
</dbReference>
<feature type="site" description="Deprotonates C-terminal active site Cys" evidence="8">
    <location>
        <position position="26"/>
    </location>
</feature>
<feature type="disulfide bond" description="Redox-active" evidence="9">
    <location>
        <begin position="32"/>
        <end position="35"/>
    </location>
</feature>
<keyword evidence="4 9" id="KW-1015">Disulfide bond</keyword>
<dbReference type="PROSITE" id="PS51352">
    <property type="entry name" value="THIOREDOXIN_2"/>
    <property type="match status" value="1"/>
</dbReference>
<dbReference type="NCBIfam" id="TIGR01068">
    <property type="entry name" value="thioredoxin"/>
    <property type="match status" value="1"/>
</dbReference>
<dbReference type="PIRSF" id="PIRSF000077">
    <property type="entry name" value="Thioredoxin"/>
    <property type="match status" value="1"/>
</dbReference>
<dbReference type="GO" id="GO:0005737">
    <property type="term" value="C:cytoplasm"/>
    <property type="evidence" value="ECO:0007669"/>
    <property type="project" value="TreeGrafter"/>
</dbReference>
<protein>
    <recommendedName>
        <fullName evidence="6 7">Thioredoxin</fullName>
    </recommendedName>
</protein>
<evidence type="ECO:0000256" key="7">
    <source>
        <dbReference type="PIRNR" id="PIRNR000077"/>
    </source>
</evidence>
<evidence type="ECO:0000313" key="12">
    <source>
        <dbReference type="Proteomes" id="UP000254572"/>
    </source>
</evidence>
<evidence type="ECO:0000256" key="9">
    <source>
        <dbReference type="PIRSR" id="PIRSR000077-4"/>
    </source>
</evidence>
<dbReference type="PROSITE" id="PS00194">
    <property type="entry name" value="THIOREDOXIN_1"/>
    <property type="match status" value="1"/>
</dbReference>
<feature type="active site" description="Nucleophile" evidence="8">
    <location>
        <position position="32"/>
    </location>
</feature>
<feature type="site" description="Contributes to redox potential value" evidence="8">
    <location>
        <position position="34"/>
    </location>
</feature>
<evidence type="ECO:0000256" key="6">
    <source>
        <dbReference type="NCBIfam" id="TIGR01068"/>
    </source>
</evidence>
<dbReference type="InterPro" id="IPR005746">
    <property type="entry name" value="Thioredoxin"/>
</dbReference>
<dbReference type="InterPro" id="IPR036249">
    <property type="entry name" value="Thioredoxin-like_sf"/>
</dbReference>
<dbReference type="PRINTS" id="PR00421">
    <property type="entry name" value="THIOREDOXIN"/>
</dbReference>
<evidence type="ECO:0000256" key="2">
    <source>
        <dbReference type="ARBA" id="ARBA00022448"/>
    </source>
</evidence>
<evidence type="ECO:0000256" key="8">
    <source>
        <dbReference type="PIRSR" id="PIRSR000077-1"/>
    </source>
</evidence>
<feature type="active site" description="Nucleophile" evidence="8">
    <location>
        <position position="35"/>
    </location>
</feature>
<sequence length="107" mass="11588">MSNAIAVGEANFQAEVLDSTIPVLVDFWAEWCGPCKMIAPELDALATETNGQLKIVKINVDENNDLSARYGIRSIPTLLLFKGGALVDSHIGLADKEALLAFVKHHI</sequence>
<feature type="site" description="Contributes to redox potential value" evidence="8">
    <location>
        <position position="33"/>
    </location>
</feature>
<dbReference type="Pfam" id="PF00085">
    <property type="entry name" value="Thioredoxin"/>
    <property type="match status" value="1"/>
</dbReference>
<keyword evidence="5 9" id="KW-0676">Redox-active center</keyword>
<gene>
    <name evidence="11" type="ORF">NCTC13294_00721</name>
</gene>
<evidence type="ECO:0000259" key="10">
    <source>
        <dbReference type="PROSITE" id="PS51352"/>
    </source>
</evidence>
<dbReference type="OrthoDB" id="9790390at2"/>
<dbReference type="Proteomes" id="UP000254572">
    <property type="component" value="Unassembled WGS sequence"/>
</dbReference>
<organism evidence="11 12">
    <name type="scientific">Cardiobacterium valvarum</name>
    <dbReference type="NCBI Taxonomy" id="194702"/>
    <lineage>
        <taxon>Bacteria</taxon>
        <taxon>Pseudomonadati</taxon>
        <taxon>Pseudomonadota</taxon>
        <taxon>Gammaproteobacteria</taxon>
        <taxon>Cardiobacteriales</taxon>
        <taxon>Cardiobacteriaceae</taxon>
        <taxon>Cardiobacterium</taxon>
    </lineage>
</organism>
<evidence type="ECO:0000313" key="11">
    <source>
        <dbReference type="EMBL" id="SUX20346.1"/>
    </source>
</evidence>
<keyword evidence="2" id="KW-0813">Transport</keyword>
<name>A0A381E2Z4_9GAMM</name>
<dbReference type="EMBL" id="UFUW01000001">
    <property type="protein sequence ID" value="SUX20346.1"/>
    <property type="molecule type" value="Genomic_DNA"/>
</dbReference>
<dbReference type="InterPro" id="IPR013766">
    <property type="entry name" value="Thioredoxin_domain"/>
</dbReference>
<dbReference type="RefSeq" id="WP_115610959.1">
    <property type="nucleotide sequence ID" value="NZ_JBHLZC010000001.1"/>
</dbReference>
<comment type="similarity">
    <text evidence="1 7">Belongs to the thioredoxin family.</text>
</comment>
<proteinExistence type="inferred from homology"/>
<dbReference type="PANTHER" id="PTHR45663">
    <property type="entry name" value="GEO12009P1"/>
    <property type="match status" value="1"/>
</dbReference>
<dbReference type="GO" id="GO:0015035">
    <property type="term" value="F:protein-disulfide reductase activity"/>
    <property type="evidence" value="ECO:0007669"/>
    <property type="project" value="UniProtKB-UniRule"/>
</dbReference>
<feature type="domain" description="Thioredoxin" evidence="10">
    <location>
        <begin position="3"/>
        <end position="107"/>
    </location>
</feature>